<feature type="transmembrane region" description="Helical" evidence="5">
    <location>
        <begin position="366"/>
        <end position="387"/>
    </location>
</feature>
<keyword evidence="2 5" id="KW-0812">Transmembrane</keyword>
<feature type="transmembrane region" description="Helical" evidence="5">
    <location>
        <begin position="143"/>
        <end position="160"/>
    </location>
</feature>
<protein>
    <submittedName>
        <fullName evidence="6">Uncharacterized protein</fullName>
    </submittedName>
</protein>
<feature type="non-terminal residue" evidence="6">
    <location>
        <position position="490"/>
    </location>
</feature>
<evidence type="ECO:0000313" key="7">
    <source>
        <dbReference type="Proteomes" id="UP000654075"/>
    </source>
</evidence>
<evidence type="ECO:0000256" key="5">
    <source>
        <dbReference type="SAM" id="Phobius"/>
    </source>
</evidence>
<evidence type="ECO:0000256" key="2">
    <source>
        <dbReference type="ARBA" id="ARBA00022692"/>
    </source>
</evidence>
<dbReference type="AlphaFoldDB" id="A0A813HGB6"/>
<keyword evidence="4 5" id="KW-0472">Membrane</keyword>
<reference evidence="6" key="1">
    <citation type="submission" date="2021-02" db="EMBL/GenBank/DDBJ databases">
        <authorList>
            <person name="Dougan E. K."/>
            <person name="Rhodes N."/>
            <person name="Thang M."/>
            <person name="Chan C."/>
        </authorList>
    </citation>
    <scope>NUCLEOTIDE SEQUENCE</scope>
</reference>
<feature type="transmembrane region" description="Helical" evidence="5">
    <location>
        <begin position="433"/>
        <end position="453"/>
    </location>
</feature>
<gene>
    <name evidence="6" type="ORF">PGLA1383_LOCUS52792</name>
</gene>
<keyword evidence="7" id="KW-1185">Reference proteome</keyword>
<evidence type="ECO:0000313" key="6">
    <source>
        <dbReference type="EMBL" id="CAE8637431.1"/>
    </source>
</evidence>
<dbReference type="GO" id="GO:0015165">
    <property type="term" value="F:pyrimidine nucleotide-sugar transmembrane transporter activity"/>
    <property type="evidence" value="ECO:0007669"/>
    <property type="project" value="InterPro"/>
</dbReference>
<comment type="caution">
    <text evidence="6">The sequence shown here is derived from an EMBL/GenBank/DDBJ whole genome shotgun (WGS) entry which is preliminary data.</text>
</comment>
<dbReference type="InterPro" id="IPR007271">
    <property type="entry name" value="Nuc_sug_transpt"/>
</dbReference>
<comment type="subcellular location">
    <subcellularLocation>
        <location evidence="1">Membrane</location>
        <topology evidence="1">Multi-pass membrane protein</topology>
    </subcellularLocation>
</comment>
<feature type="transmembrane region" description="Helical" evidence="5">
    <location>
        <begin position="270"/>
        <end position="287"/>
    </location>
</feature>
<dbReference type="PANTHER" id="PTHR10231">
    <property type="entry name" value="NUCLEOTIDE-SUGAR TRANSMEMBRANE TRANSPORTER"/>
    <property type="match status" value="1"/>
</dbReference>
<feature type="transmembrane region" description="Helical" evidence="5">
    <location>
        <begin position="465"/>
        <end position="485"/>
    </location>
</feature>
<dbReference type="OMA" id="NEAIFEF"/>
<sequence length="490" mass="53136">SIQKEILDGHVKFHLVERISSGMSFVGVLLAVSAVFASVIASILAERIFKDRSRGLKSWSPRFYIMQVHITVTQLALSCCSWVIVHSVIYAGETKARSDDLSEMLSDWNGCPGWFGVWTSTQYCYVAVRVVQGWAAGLLVKEFSTVTKSIVTTLVYIFVVELEDPLMGGRWHFQDRRVPSIMLCAILILSAIIFQTGRINLKVIQQAANLGASGLNAGAVPMGPAALAVAFPSSGSELPLQDSGDGATSQVGGQAPLSKRISWLSTWRQLVRTYALIVLYIVADAVRNLTLAKALNSTRINPNSMSLVIYMLGIGVASLLTLYTDGREALKRAFHVGKIMRCMPAGFMFALTTTLMNMAYSQGMSAALALVLGKFYTPVAALGARWVLNKFYMWLEYAAIAILTLASMTFGYLKAFDTASGEKPSLSTLGPTLLVLGAATAAAFNSLITERILKGETVPFHMQKVRLDAASIIATVGLIPSVGWLSERPQ</sequence>
<keyword evidence="3 5" id="KW-1133">Transmembrane helix</keyword>
<dbReference type="OrthoDB" id="415777at2759"/>
<organism evidence="6 7">
    <name type="scientific">Polarella glacialis</name>
    <name type="common">Dinoflagellate</name>
    <dbReference type="NCBI Taxonomy" id="89957"/>
    <lineage>
        <taxon>Eukaryota</taxon>
        <taxon>Sar</taxon>
        <taxon>Alveolata</taxon>
        <taxon>Dinophyceae</taxon>
        <taxon>Suessiales</taxon>
        <taxon>Suessiaceae</taxon>
        <taxon>Polarella</taxon>
    </lineage>
</organism>
<feature type="non-terminal residue" evidence="6">
    <location>
        <position position="1"/>
    </location>
</feature>
<feature type="transmembrane region" description="Helical" evidence="5">
    <location>
        <begin position="307"/>
        <end position="323"/>
    </location>
</feature>
<feature type="transmembrane region" description="Helical" evidence="5">
    <location>
        <begin position="394"/>
        <end position="413"/>
    </location>
</feature>
<dbReference type="EMBL" id="CAJNNV010031698">
    <property type="protein sequence ID" value="CAE8637431.1"/>
    <property type="molecule type" value="Genomic_DNA"/>
</dbReference>
<dbReference type="GO" id="GO:0000139">
    <property type="term" value="C:Golgi membrane"/>
    <property type="evidence" value="ECO:0007669"/>
    <property type="project" value="InterPro"/>
</dbReference>
<accession>A0A813HGB6</accession>
<name>A0A813HGB6_POLGL</name>
<feature type="transmembrane region" description="Helical" evidence="5">
    <location>
        <begin position="66"/>
        <end position="92"/>
    </location>
</feature>
<evidence type="ECO:0000256" key="4">
    <source>
        <dbReference type="ARBA" id="ARBA00023136"/>
    </source>
</evidence>
<feature type="transmembrane region" description="Helical" evidence="5">
    <location>
        <begin position="343"/>
        <end position="360"/>
    </location>
</feature>
<feature type="transmembrane region" description="Helical" evidence="5">
    <location>
        <begin position="180"/>
        <end position="197"/>
    </location>
</feature>
<dbReference type="Proteomes" id="UP000654075">
    <property type="component" value="Unassembled WGS sequence"/>
</dbReference>
<evidence type="ECO:0000256" key="1">
    <source>
        <dbReference type="ARBA" id="ARBA00004141"/>
    </source>
</evidence>
<evidence type="ECO:0000256" key="3">
    <source>
        <dbReference type="ARBA" id="ARBA00022989"/>
    </source>
</evidence>
<proteinExistence type="predicted"/>
<feature type="transmembrane region" description="Helical" evidence="5">
    <location>
        <begin position="23"/>
        <end position="45"/>
    </location>
</feature>